<protein>
    <submittedName>
        <fullName evidence="2">BK_channel_a domain-containing protein</fullName>
    </submittedName>
</protein>
<accession>A0A1I7YH98</accession>
<name>A0A1I7YH98_9BILA</name>
<keyword evidence="1" id="KW-1185">Reference proteome</keyword>
<evidence type="ECO:0000313" key="2">
    <source>
        <dbReference type="WBParaSite" id="L893_g16327.t1"/>
    </source>
</evidence>
<evidence type="ECO:0000313" key="1">
    <source>
        <dbReference type="Proteomes" id="UP000095287"/>
    </source>
</evidence>
<dbReference type="WBParaSite" id="L893_g16327.t1">
    <property type="protein sequence ID" value="L893_g16327.t1"/>
    <property type="gene ID" value="L893_g16327"/>
</dbReference>
<organism evidence="1 2">
    <name type="scientific">Steinernema glaseri</name>
    <dbReference type="NCBI Taxonomy" id="37863"/>
    <lineage>
        <taxon>Eukaryota</taxon>
        <taxon>Metazoa</taxon>
        <taxon>Ecdysozoa</taxon>
        <taxon>Nematoda</taxon>
        <taxon>Chromadorea</taxon>
        <taxon>Rhabditida</taxon>
        <taxon>Tylenchina</taxon>
        <taxon>Panagrolaimomorpha</taxon>
        <taxon>Strongyloidoidea</taxon>
        <taxon>Steinernematidae</taxon>
        <taxon>Steinernema</taxon>
    </lineage>
</organism>
<sequence>MGGLLHVDLCHYIIRVWNRAYSTFLSRRTMQMQSDMVTPQWYVMRSYGVTGPYSPAEMLLMQYNNQLDGCLIRVMLDSEFATFRDYFIAAGCSPFMLNATALYEVVNRKNGVPSSMPWAGIMGCQALQNAQMATNLLYATQVPSVMSYSCMSPSPVTLASSYEVNKESAYAPFDENKNKREKYLTIESAPGADLRHAGSKKKKPMKNSYCQTLSLEVSSDEAGSALSELIGIPIIVEDPGDEK</sequence>
<reference evidence="2" key="1">
    <citation type="submission" date="2016-11" db="UniProtKB">
        <authorList>
            <consortium name="WormBaseParasite"/>
        </authorList>
    </citation>
    <scope>IDENTIFICATION</scope>
</reference>
<dbReference type="Proteomes" id="UP000095287">
    <property type="component" value="Unplaced"/>
</dbReference>
<proteinExistence type="predicted"/>
<dbReference type="AlphaFoldDB" id="A0A1I7YH98"/>